<dbReference type="Proteomes" id="UP001151760">
    <property type="component" value="Unassembled WGS sequence"/>
</dbReference>
<protein>
    <submittedName>
        <fullName evidence="1">Uncharacterized protein</fullName>
    </submittedName>
</protein>
<reference evidence="1" key="1">
    <citation type="journal article" date="2022" name="Int. J. Mol. Sci.">
        <title>Draft Genome of Tanacetum Coccineum: Genomic Comparison of Closely Related Tanacetum-Family Plants.</title>
        <authorList>
            <person name="Yamashiro T."/>
            <person name="Shiraishi A."/>
            <person name="Nakayama K."/>
            <person name="Satake H."/>
        </authorList>
    </citation>
    <scope>NUCLEOTIDE SEQUENCE</scope>
</reference>
<proteinExistence type="predicted"/>
<sequence length="107" mass="12295">MDQADSFCHNLQFFWSQTSRTESSDGTLTHLPHSFSKQSASMYYSFRTKNNQLYHYITCLPYEVIYDIDVLGTRNAGLDCMKKANVFPLSHQNKGYNYQSGSDKSVS</sequence>
<comment type="caution">
    <text evidence="1">The sequence shown here is derived from an EMBL/GenBank/DDBJ whole genome shotgun (WGS) entry which is preliminary data.</text>
</comment>
<name>A0ABQ5HS42_9ASTR</name>
<keyword evidence="2" id="KW-1185">Reference proteome</keyword>
<evidence type="ECO:0000313" key="1">
    <source>
        <dbReference type="EMBL" id="GJT90692.1"/>
    </source>
</evidence>
<organism evidence="1 2">
    <name type="scientific">Tanacetum coccineum</name>
    <dbReference type="NCBI Taxonomy" id="301880"/>
    <lineage>
        <taxon>Eukaryota</taxon>
        <taxon>Viridiplantae</taxon>
        <taxon>Streptophyta</taxon>
        <taxon>Embryophyta</taxon>
        <taxon>Tracheophyta</taxon>
        <taxon>Spermatophyta</taxon>
        <taxon>Magnoliopsida</taxon>
        <taxon>eudicotyledons</taxon>
        <taxon>Gunneridae</taxon>
        <taxon>Pentapetalae</taxon>
        <taxon>asterids</taxon>
        <taxon>campanulids</taxon>
        <taxon>Asterales</taxon>
        <taxon>Asteraceae</taxon>
        <taxon>Asteroideae</taxon>
        <taxon>Anthemideae</taxon>
        <taxon>Anthemidinae</taxon>
        <taxon>Tanacetum</taxon>
    </lineage>
</organism>
<evidence type="ECO:0000313" key="2">
    <source>
        <dbReference type="Proteomes" id="UP001151760"/>
    </source>
</evidence>
<gene>
    <name evidence="1" type="ORF">Tco_1079537</name>
</gene>
<reference evidence="1" key="2">
    <citation type="submission" date="2022-01" db="EMBL/GenBank/DDBJ databases">
        <authorList>
            <person name="Yamashiro T."/>
            <person name="Shiraishi A."/>
            <person name="Satake H."/>
            <person name="Nakayama K."/>
        </authorList>
    </citation>
    <scope>NUCLEOTIDE SEQUENCE</scope>
</reference>
<dbReference type="EMBL" id="BQNB010019945">
    <property type="protein sequence ID" value="GJT90692.1"/>
    <property type="molecule type" value="Genomic_DNA"/>
</dbReference>
<accession>A0ABQ5HS42</accession>